<dbReference type="EMBL" id="JAVREX010000035">
    <property type="protein sequence ID" value="MDT0432932.1"/>
    <property type="molecule type" value="Genomic_DNA"/>
</dbReference>
<name>A0ABU2RWG6_9ACTN</name>
<feature type="transmembrane region" description="Helical" evidence="1">
    <location>
        <begin position="44"/>
        <end position="66"/>
    </location>
</feature>
<dbReference type="PROSITE" id="PS51257">
    <property type="entry name" value="PROKAR_LIPOPROTEIN"/>
    <property type="match status" value="1"/>
</dbReference>
<gene>
    <name evidence="2" type="ORF">RM649_35615</name>
</gene>
<reference evidence="3" key="1">
    <citation type="submission" date="2023-07" db="EMBL/GenBank/DDBJ databases">
        <title>30 novel species of actinomycetes from the DSMZ collection.</title>
        <authorList>
            <person name="Nouioui I."/>
        </authorList>
    </citation>
    <scope>NUCLEOTIDE SEQUENCE [LARGE SCALE GENOMIC DNA]</scope>
    <source>
        <strain evidence="3">DSM 41770</strain>
    </source>
</reference>
<evidence type="ECO:0000256" key="1">
    <source>
        <dbReference type="SAM" id="Phobius"/>
    </source>
</evidence>
<sequence length="90" mass="9550">MTSIERTSDHRASISPALAWAQLCTAVACVSVALILQFTGATALALPIAGVGAAVFGIQITVHINPSARSAAQARRAAAGRRRPRWWWRA</sequence>
<evidence type="ECO:0000313" key="3">
    <source>
        <dbReference type="Proteomes" id="UP001183777"/>
    </source>
</evidence>
<dbReference type="Proteomes" id="UP001183777">
    <property type="component" value="Unassembled WGS sequence"/>
</dbReference>
<dbReference type="RefSeq" id="WP_311661888.1">
    <property type="nucleotide sequence ID" value="NZ_JAVREX010000035.1"/>
</dbReference>
<protein>
    <recommendedName>
        <fullName evidence="4">Lipoprotein</fullName>
    </recommendedName>
</protein>
<evidence type="ECO:0008006" key="4">
    <source>
        <dbReference type="Google" id="ProtNLM"/>
    </source>
</evidence>
<feature type="transmembrane region" description="Helical" evidence="1">
    <location>
        <begin position="12"/>
        <end position="38"/>
    </location>
</feature>
<evidence type="ECO:0000313" key="2">
    <source>
        <dbReference type="EMBL" id="MDT0432932.1"/>
    </source>
</evidence>
<keyword evidence="3" id="KW-1185">Reference proteome</keyword>
<keyword evidence="1" id="KW-0812">Transmembrane</keyword>
<proteinExistence type="predicted"/>
<accession>A0ABU2RWG6</accession>
<keyword evidence="1" id="KW-1133">Transmembrane helix</keyword>
<organism evidence="2 3">
    <name type="scientific">Streptomyces salyersiae</name>
    <dbReference type="NCBI Taxonomy" id="3075530"/>
    <lineage>
        <taxon>Bacteria</taxon>
        <taxon>Bacillati</taxon>
        <taxon>Actinomycetota</taxon>
        <taxon>Actinomycetes</taxon>
        <taxon>Kitasatosporales</taxon>
        <taxon>Streptomycetaceae</taxon>
        <taxon>Streptomyces</taxon>
    </lineage>
</organism>
<keyword evidence="1" id="KW-0472">Membrane</keyword>
<comment type="caution">
    <text evidence="2">The sequence shown here is derived from an EMBL/GenBank/DDBJ whole genome shotgun (WGS) entry which is preliminary data.</text>
</comment>